<comment type="caution">
    <text evidence="1">The sequence shown here is derived from an EMBL/GenBank/DDBJ whole genome shotgun (WGS) entry which is preliminary data.</text>
</comment>
<reference evidence="1" key="1">
    <citation type="journal article" date="2017" name="Mycologia">
        <title>Fusarium algeriense, sp. nov., a novel toxigenic crown rot pathogen of durum wheat from Algeria is nested in the Fusarium burgessii species complex.</title>
        <authorList>
            <person name="Laraba I."/>
            <person name="Keddad A."/>
            <person name="Boureghda H."/>
            <person name="Abdallah N."/>
            <person name="Vaughan M.M."/>
            <person name="Proctor R.H."/>
            <person name="Busman M."/>
            <person name="O'Donnell K."/>
        </authorList>
    </citation>
    <scope>NUCLEOTIDE SEQUENCE</scope>
    <source>
        <strain evidence="1">NRRL 25174</strain>
    </source>
</reference>
<proteinExistence type="predicted"/>
<dbReference type="EMBL" id="PVQB02001068">
    <property type="protein sequence ID" value="KAF4332477.1"/>
    <property type="molecule type" value="Genomic_DNA"/>
</dbReference>
<gene>
    <name evidence="1" type="ORF">FBEOM_13727</name>
</gene>
<organism evidence="1 2">
    <name type="scientific">Fusarium beomiforme</name>
    <dbReference type="NCBI Taxonomy" id="44412"/>
    <lineage>
        <taxon>Eukaryota</taxon>
        <taxon>Fungi</taxon>
        <taxon>Dikarya</taxon>
        <taxon>Ascomycota</taxon>
        <taxon>Pezizomycotina</taxon>
        <taxon>Sordariomycetes</taxon>
        <taxon>Hypocreomycetidae</taxon>
        <taxon>Hypocreales</taxon>
        <taxon>Nectriaceae</taxon>
        <taxon>Fusarium</taxon>
        <taxon>Fusarium burgessii species complex</taxon>
    </lineage>
</organism>
<accession>A0A9P5A599</accession>
<dbReference type="Proteomes" id="UP000730481">
    <property type="component" value="Unassembled WGS sequence"/>
</dbReference>
<reference evidence="1" key="2">
    <citation type="submission" date="2020-02" db="EMBL/GenBank/DDBJ databases">
        <title>Identification and distribution of gene clusters putatively required for synthesis of sphingolipid metabolism inhibitors in phylogenetically diverse species of the filamentous fungus Fusarium.</title>
        <authorList>
            <person name="Kim H.-S."/>
            <person name="Busman M."/>
            <person name="Brown D.W."/>
            <person name="Divon H."/>
            <person name="Uhlig S."/>
            <person name="Proctor R.H."/>
        </authorList>
    </citation>
    <scope>NUCLEOTIDE SEQUENCE</scope>
    <source>
        <strain evidence="1">NRRL 25174</strain>
    </source>
</reference>
<evidence type="ECO:0008006" key="3">
    <source>
        <dbReference type="Google" id="ProtNLM"/>
    </source>
</evidence>
<dbReference type="AlphaFoldDB" id="A0A9P5A599"/>
<dbReference type="OrthoDB" id="2333384at2759"/>
<keyword evidence="2" id="KW-1185">Reference proteome</keyword>
<sequence>MPNLQTPLRSGPLLGISLEKNSHIPGDTITGLVCRQTHTVSPDASVSVCMFGRVRTIGVMGNNSKEYQGQYNICYHSQTIYKGPLHIETSGHCKEWSFEISLPKYGDPSLDQSNKHPTYQPLDPSDHELPPTHTLRNTSHMAAVIEYVIKARLTLTSHGEIEVFEAVLPFKVINSTPDPPIVDFQVIRRRNDCAISSQRLVPGMRDVKLSLKDKIKQSFSASKDPELGFDLFIEAPMTIQLDNPTPIPFRLCVSPNWDKTSDAIRDMPQEVNVSSIQICIVTTTTILCHGRLEVKESTEIDLGVNEAISQLKKNIQIPFSTEWQFIDVGEAINLRIGLQNTGFPRQWTFRQTEFTHSFMRYNVRVSHRLKWSVKGDIVGERFEASGASDLLILKPSDGREHVQRAEETVVTENRVLLHRNASWIVPPPEEAPPSFTVAQKEN</sequence>
<protein>
    <recommendedName>
        <fullName evidence="3">Arrestin-like N-terminal domain-containing protein</fullName>
    </recommendedName>
</protein>
<evidence type="ECO:0000313" key="2">
    <source>
        <dbReference type="Proteomes" id="UP000730481"/>
    </source>
</evidence>
<evidence type="ECO:0000313" key="1">
    <source>
        <dbReference type="EMBL" id="KAF4332477.1"/>
    </source>
</evidence>
<name>A0A9P5A599_9HYPO</name>